<dbReference type="PANTHER" id="PTHR23167:SF46">
    <property type="entry name" value="EPS15 HOMOLOGY DOMAIN CONTAINING PROTEIN-BINDING PROTEIN 1, ISOFORM F"/>
    <property type="match status" value="1"/>
</dbReference>
<dbReference type="SUPFAM" id="SSF46966">
    <property type="entry name" value="Spectrin repeat"/>
    <property type="match status" value="1"/>
</dbReference>
<protein>
    <submittedName>
        <fullName evidence="4">Calponin-homology (CH) domain-containing protein</fullName>
    </submittedName>
</protein>
<dbReference type="Gene3D" id="1.20.58.60">
    <property type="match status" value="1"/>
</dbReference>
<keyword evidence="3" id="KW-1185">Reference proteome</keyword>
<accession>A0A0N4UTG3</accession>
<dbReference type="OrthoDB" id="18740at2759"/>
<dbReference type="EMBL" id="UXUI01000448">
    <property type="protein sequence ID" value="VDD85235.1"/>
    <property type="molecule type" value="Genomic_DNA"/>
</dbReference>
<evidence type="ECO:0000313" key="4">
    <source>
        <dbReference type="WBParaSite" id="EVEC_0000057001-mRNA-1"/>
    </source>
</evidence>
<evidence type="ECO:0000313" key="2">
    <source>
        <dbReference type="EMBL" id="VDD85235.1"/>
    </source>
</evidence>
<dbReference type="InterPro" id="IPR036872">
    <property type="entry name" value="CH_dom_sf"/>
</dbReference>
<gene>
    <name evidence="2" type="ORF">EVEC_LOCUS378</name>
</gene>
<evidence type="ECO:0000259" key="1">
    <source>
        <dbReference type="PROSITE" id="PS50021"/>
    </source>
</evidence>
<dbReference type="STRING" id="51028.A0A0N4UTG3"/>
<dbReference type="SMART" id="SM00033">
    <property type="entry name" value="CH"/>
    <property type="match status" value="1"/>
</dbReference>
<evidence type="ECO:0000313" key="3">
    <source>
        <dbReference type="Proteomes" id="UP000274131"/>
    </source>
</evidence>
<dbReference type="SUPFAM" id="SSF47576">
    <property type="entry name" value="Calponin-homology domain, CH-domain"/>
    <property type="match status" value="1"/>
</dbReference>
<dbReference type="Proteomes" id="UP000274131">
    <property type="component" value="Unassembled WGS sequence"/>
</dbReference>
<dbReference type="InterPro" id="IPR050540">
    <property type="entry name" value="F-actin_Monoox_Mical"/>
</dbReference>
<reference evidence="2 3" key="2">
    <citation type="submission" date="2018-10" db="EMBL/GenBank/DDBJ databases">
        <authorList>
            <consortium name="Pathogen Informatics"/>
        </authorList>
    </citation>
    <scope>NUCLEOTIDE SEQUENCE [LARGE SCALE GENOMIC DNA]</scope>
</reference>
<organism evidence="4">
    <name type="scientific">Enterobius vermicularis</name>
    <name type="common">Human pinworm</name>
    <dbReference type="NCBI Taxonomy" id="51028"/>
    <lineage>
        <taxon>Eukaryota</taxon>
        <taxon>Metazoa</taxon>
        <taxon>Ecdysozoa</taxon>
        <taxon>Nematoda</taxon>
        <taxon>Chromadorea</taxon>
        <taxon>Rhabditida</taxon>
        <taxon>Spirurina</taxon>
        <taxon>Oxyuridomorpha</taxon>
        <taxon>Oxyuroidea</taxon>
        <taxon>Oxyuridae</taxon>
        <taxon>Enterobius</taxon>
    </lineage>
</organism>
<dbReference type="PANTHER" id="PTHR23167">
    <property type="entry name" value="CALPONIN HOMOLOGY DOMAIN-CONTAINING PROTEIN DDB_G0272472-RELATED"/>
    <property type="match status" value="1"/>
</dbReference>
<name>A0A0N4UTG3_ENTVE</name>
<dbReference type="WBParaSite" id="EVEC_0000057001-mRNA-1">
    <property type="protein sequence ID" value="EVEC_0000057001-mRNA-1"/>
    <property type="gene ID" value="EVEC_0000057001"/>
</dbReference>
<dbReference type="Gene3D" id="1.10.418.10">
    <property type="entry name" value="Calponin-like domain"/>
    <property type="match status" value="1"/>
</dbReference>
<dbReference type="AlphaFoldDB" id="A0A0N4UTG3"/>
<dbReference type="InterPro" id="IPR001715">
    <property type="entry name" value="CH_dom"/>
</dbReference>
<proteinExistence type="predicted"/>
<dbReference type="PROSITE" id="PS50021">
    <property type="entry name" value="CH"/>
    <property type="match status" value="1"/>
</dbReference>
<dbReference type="Pfam" id="PF00307">
    <property type="entry name" value="CH"/>
    <property type="match status" value="1"/>
</dbReference>
<feature type="domain" description="Calponin-homology (CH)" evidence="1">
    <location>
        <begin position="128"/>
        <end position="233"/>
    </location>
</feature>
<reference evidence="4" key="1">
    <citation type="submission" date="2017-02" db="UniProtKB">
        <authorList>
            <consortium name="WormBaseParasite"/>
        </authorList>
    </citation>
    <scope>IDENTIFICATION</scope>
</reference>
<sequence length="338" mass="39139">MTSEFHDIRGHAFTKKFLDENRYEFQASVFLKWASAITNESLNELSDIFKGKFLSVFTQLITGKTFVASGSRSEDISTVFQLLDDGDRFAQINILDVTDGNLKALCSVVWQFIQLFWKRFGPEDVRDQKLSEVIKDWCLERTKKFEEVQITDFTSSWRDGFSLNALLASYNAKAIAMNEVREMRGDERLEHAMSVAERRYGVPRLLMPKDFVSEYLDMKCVVCYLMMIYLALAAKKTKISVYFVQFLQNVDARSRKSSSSSQRSGRKGRKCLEETVADYESCLEQVLTWLLEAEERANNMDPVEEKDVELVKIQFREHESFMQSLTDSQDSVGRVLHR</sequence>